<organism evidence="1 2">
    <name type="scientific">Hygrophoropsis aurantiaca</name>
    <dbReference type="NCBI Taxonomy" id="72124"/>
    <lineage>
        <taxon>Eukaryota</taxon>
        <taxon>Fungi</taxon>
        <taxon>Dikarya</taxon>
        <taxon>Basidiomycota</taxon>
        <taxon>Agaricomycotina</taxon>
        <taxon>Agaricomycetes</taxon>
        <taxon>Agaricomycetidae</taxon>
        <taxon>Boletales</taxon>
        <taxon>Coniophorineae</taxon>
        <taxon>Hygrophoropsidaceae</taxon>
        <taxon>Hygrophoropsis</taxon>
    </lineage>
</organism>
<evidence type="ECO:0000313" key="1">
    <source>
        <dbReference type="EMBL" id="KAH7906078.1"/>
    </source>
</evidence>
<keyword evidence="2" id="KW-1185">Reference proteome</keyword>
<protein>
    <submittedName>
        <fullName evidence="1">Uncharacterized protein</fullName>
    </submittedName>
</protein>
<sequence length="66" mass="7344">MADLALIQELQAIQTAHHVAAAAGTLVAYNQVLILSQEVDHIWNRQWSFTSVLYLVARYSGSLCIM</sequence>
<dbReference type="EMBL" id="MU268074">
    <property type="protein sequence ID" value="KAH7906078.1"/>
    <property type="molecule type" value="Genomic_DNA"/>
</dbReference>
<proteinExistence type="predicted"/>
<gene>
    <name evidence="1" type="ORF">BJ138DRAFT_1163513</name>
</gene>
<accession>A0ACB7ZZG6</accession>
<comment type="caution">
    <text evidence="1">The sequence shown here is derived from an EMBL/GenBank/DDBJ whole genome shotgun (WGS) entry which is preliminary data.</text>
</comment>
<evidence type="ECO:0000313" key="2">
    <source>
        <dbReference type="Proteomes" id="UP000790377"/>
    </source>
</evidence>
<reference evidence="1" key="1">
    <citation type="journal article" date="2021" name="New Phytol.">
        <title>Evolutionary innovations through gain and loss of genes in the ectomycorrhizal Boletales.</title>
        <authorList>
            <person name="Wu G."/>
            <person name="Miyauchi S."/>
            <person name="Morin E."/>
            <person name="Kuo A."/>
            <person name="Drula E."/>
            <person name="Varga T."/>
            <person name="Kohler A."/>
            <person name="Feng B."/>
            <person name="Cao Y."/>
            <person name="Lipzen A."/>
            <person name="Daum C."/>
            <person name="Hundley H."/>
            <person name="Pangilinan J."/>
            <person name="Johnson J."/>
            <person name="Barry K."/>
            <person name="LaButti K."/>
            <person name="Ng V."/>
            <person name="Ahrendt S."/>
            <person name="Min B."/>
            <person name="Choi I.G."/>
            <person name="Park H."/>
            <person name="Plett J.M."/>
            <person name="Magnuson J."/>
            <person name="Spatafora J.W."/>
            <person name="Nagy L.G."/>
            <person name="Henrissat B."/>
            <person name="Grigoriev I.V."/>
            <person name="Yang Z.L."/>
            <person name="Xu J."/>
            <person name="Martin F.M."/>
        </authorList>
    </citation>
    <scope>NUCLEOTIDE SEQUENCE</scope>
    <source>
        <strain evidence="1">ATCC 28755</strain>
    </source>
</reference>
<dbReference type="Proteomes" id="UP000790377">
    <property type="component" value="Unassembled WGS sequence"/>
</dbReference>
<name>A0ACB7ZZG6_9AGAM</name>